<dbReference type="EMBL" id="JAEDXU010000006">
    <property type="protein sequence ID" value="MBP1047115.1"/>
    <property type="molecule type" value="Genomic_DNA"/>
</dbReference>
<evidence type="ECO:0000313" key="2">
    <source>
        <dbReference type="Proteomes" id="UP000673375"/>
    </source>
</evidence>
<dbReference type="Proteomes" id="UP000673375">
    <property type="component" value="Unassembled WGS sequence"/>
</dbReference>
<proteinExistence type="predicted"/>
<comment type="caution">
    <text evidence="1">The sequence shown here is derived from an EMBL/GenBank/DDBJ whole genome shotgun (WGS) entry which is preliminary data.</text>
</comment>
<accession>A0ABS4CKI2</accession>
<evidence type="ECO:0000313" key="1">
    <source>
        <dbReference type="EMBL" id="MBP1047115.1"/>
    </source>
</evidence>
<dbReference type="RefSeq" id="WP_209557896.1">
    <property type="nucleotide sequence ID" value="NZ_JAEDXU010000006.1"/>
</dbReference>
<sequence length="109" mass="12842">MIIRNIDQLSEIWEGLEKELFKKIDNAVQDFGLDITVHEKNIHNLKSYVSDEISSAAYHAEELFNDKFSEEGMPLSRLTDMFEEHEHRLLDETKEKISFIKQILENMNS</sequence>
<reference evidence="1 2" key="1">
    <citation type="submission" date="2020-12" db="EMBL/GenBank/DDBJ databases">
        <title>Vagococcus allomyrinae sp. nov. and Enterococcus lavae sp. nov., isolated from the larvae of Allomyrina dichotoma.</title>
        <authorList>
            <person name="Lee S.D."/>
        </authorList>
    </citation>
    <scope>NUCLEOTIDE SEQUENCE [LARGE SCALE GENOMIC DNA]</scope>
    <source>
        <strain evidence="1 2">BWM-S5</strain>
    </source>
</reference>
<keyword evidence="2" id="KW-1185">Reference proteome</keyword>
<organism evidence="1 2">
    <name type="scientific">Enterococcus larvae</name>
    <dbReference type="NCBI Taxonomy" id="2794352"/>
    <lineage>
        <taxon>Bacteria</taxon>
        <taxon>Bacillati</taxon>
        <taxon>Bacillota</taxon>
        <taxon>Bacilli</taxon>
        <taxon>Lactobacillales</taxon>
        <taxon>Enterococcaceae</taxon>
        <taxon>Enterococcus</taxon>
    </lineage>
</organism>
<name>A0ABS4CKI2_9ENTE</name>
<protein>
    <submittedName>
        <fullName evidence="1">Uncharacterized protein</fullName>
    </submittedName>
</protein>
<gene>
    <name evidence="1" type="ORF">I6N96_12610</name>
</gene>